<comment type="caution">
    <text evidence="1">The sequence shown here is derived from an EMBL/GenBank/DDBJ whole genome shotgun (WGS) entry which is preliminary data.</text>
</comment>
<proteinExistence type="predicted"/>
<protein>
    <submittedName>
        <fullName evidence="1">Uncharacterized protein</fullName>
    </submittedName>
</protein>
<evidence type="ECO:0000313" key="2">
    <source>
        <dbReference type="Proteomes" id="UP000215788"/>
    </source>
</evidence>
<dbReference type="AlphaFoldDB" id="A0A266ND66"/>
<dbReference type="OrthoDB" id="6997287at2"/>
<dbReference type="RefSeq" id="WP_048375890.1">
    <property type="nucleotide sequence ID" value="NZ_FNLA01000002.1"/>
</dbReference>
<name>A0A266ND66_9PSED</name>
<sequence>MSKVRKPCNRRAQIDRSRRALVRTNHAAVVDVQPPDRQVMLNWKNCRQITSLPVANALCDLAHRWTIYMSVFCQQPDGSQYSKSTEFSPVGVHLVANLEQLMIEKHAELVAASNPNHMIGSGWLAIPDDVTLTEVEANRVFTAMGVWRQRAQAA</sequence>
<evidence type="ECO:0000313" key="1">
    <source>
        <dbReference type="EMBL" id="OZY60441.1"/>
    </source>
</evidence>
<accession>A0A266ND66</accession>
<gene>
    <name evidence="1" type="ORF">CJF39_06055</name>
</gene>
<dbReference type="EMBL" id="NQKI01000006">
    <property type="protein sequence ID" value="OZY60441.1"/>
    <property type="molecule type" value="Genomic_DNA"/>
</dbReference>
<reference evidence="1 2" key="1">
    <citation type="submission" date="2017-08" db="EMBL/GenBank/DDBJ databases">
        <title>Genomic and metabolic characterisation of spoilage-associated Pseudomonas species.</title>
        <authorList>
            <person name="Stanborough T."/>
            <person name="Fegan N."/>
            <person name="Powell S.M."/>
            <person name="Singh T."/>
            <person name="Tamplin M.L."/>
            <person name="Chandry P.S."/>
        </authorList>
    </citation>
    <scope>NUCLEOTIDE SEQUENCE [LARGE SCALE GENOMIC DNA]</scope>
    <source>
        <strain evidence="1 2">L1802</strain>
    </source>
</reference>
<dbReference type="Proteomes" id="UP000215788">
    <property type="component" value="Unassembled WGS sequence"/>
</dbReference>
<organism evidence="1 2">
    <name type="scientific">Pseudomonas lundensis</name>
    <dbReference type="NCBI Taxonomy" id="86185"/>
    <lineage>
        <taxon>Bacteria</taxon>
        <taxon>Pseudomonadati</taxon>
        <taxon>Pseudomonadota</taxon>
        <taxon>Gammaproteobacteria</taxon>
        <taxon>Pseudomonadales</taxon>
        <taxon>Pseudomonadaceae</taxon>
        <taxon>Pseudomonas</taxon>
    </lineage>
</organism>